<dbReference type="RefSeq" id="XP_038867075.1">
    <property type="nucleotide sequence ID" value="XM_039011147.1"/>
</dbReference>
<reference evidence="3" key="1">
    <citation type="submission" date="2025-08" db="UniProtKB">
        <authorList>
            <consortium name="RefSeq"/>
        </authorList>
    </citation>
    <scope>IDENTIFICATION</scope>
    <source>
        <tissue evidence="3">White muscle</tissue>
    </source>
</reference>
<organism evidence="2 3">
    <name type="scientific">Salvelinus namaycush</name>
    <name type="common">Lake trout</name>
    <name type="synonym">Salmo namaycush</name>
    <dbReference type="NCBI Taxonomy" id="8040"/>
    <lineage>
        <taxon>Eukaryota</taxon>
        <taxon>Metazoa</taxon>
        <taxon>Chordata</taxon>
        <taxon>Craniata</taxon>
        <taxon>Vertebrata</taxon>
        <taxon>Euteleostomi</taxon>
        <taxon>Actinopterygii</taxon>
        <taxon>Neopterygii</taxon>
        <taxon>Teleostei</taxon>
        <taxon>Protacanthopterygii</taxon>
        <taxon>Salmoniformes</taxon>
        <taxon>Salmonidae</taxon>
        <taxon>Salmoninae</taxon>
        <taxon>Salvelinus</taxon>
    </lineage>
</organism>
<evidence type="ECO:0000313" key="3">
    <source>
        <dbReference type="RefSeq" id="XP_038867075.1"/>
    </source>
</evidence>
<proteinExistence type="predicted"/>
<dbReference type="Pfam" id="PF15374">
    <property type="entry name" value="CCDC71L"/>
    <property type="match status" value="2"/>
</dbReference>
<dbReference type="KEGG" id="snh:120061375"/>
<accession>A0A8U1H1V6</accession>
<evidence type="ECO:0000256" key="1">
    <source>
        <dbReference type="ARBA" id="ARBA00022553"/>
    </source>
</evidence>
<dbReference type="Proteomes" id="UP000808372">
    <property type="component" value="Chromosome 16"/>
</dbReference>
<name>A0A8U1H1V6_SALNM</name>
<dbReference type="PANTHER" id="PTHR14484">
    <property type="entry name" value="COILED-COIL DOMAIN-CONTAINING PROTEIN 71"/>
    <property type="match status" value="1"/>
</dbReference>
<gene>
    <name evidence="3" type="primary">LOC120061375</name>
</gene>
<sequence length="353" mass="39577">MLPMLQITEQMVYAMNCKEATEKVVQSWSRFNSAGQTTLLETLKAFSPMSKDLFDTEKELATFIEGLKDEGHKPTVLKSKDVYGYRSCTAVLRPVIKTQSTLDIAVSKVQKTGKKKGRKPHGKKTEINYSLLSAAAKVVLKNQPTIILTNLSKESLKQTVLSKPPALAVVPVQMQSYIRLTNITGPSTGHTARLQFHTGVWSGEVTVPNTHRPLSLTGTQVQPSEGTGNSAKSVTLRRVNFLPCPVNIIGVPAILQNDRVLKECNGMPCWRDQKRKRTDEAEDKLCVKRSRNEVWLVKEQSEDLRLSENNLRFKVIKVDDSITDEEVRRKAQKILRVNLSPVIEIQPLIAYPM</sequence>
<keyword evidence="1" id="KW-0597">Phosphoprotein</keyword>
<keyword evidence="2" id="KW-1185">Reference proteome</keyword>
<dbReference type="PANTHER" id="PTHR14484:SF0">
    <property type="entry name" value="COILED-COIL DOMAIN-CONTAINING PROTEIN 71"/>
    <property type="match status" value="1"/>
</dbReference>
<dbReference type="InterPro" id="IPR026695">
    <property type="entry name" value="Ccdc71/71L"/>
</dbReference>
<dbReference type="OrthoDB" id="8522252at2759"/>
<evidence type="ECO:0000313" key="2">
    <source>
        <dbReference type="Proteomes" id="UP000808372"/>
    </source>
</evidence>
<protein>
    <submittedName>
        <fullName evidence="3">Coiled-coil domain-containing protein 71-like</fullName>
    </submittedName>
</protein>
<dbReference type="GeneID" id="120061375"/>
<dbReference type="AlphaFoldDB" id="A0A8U1H1V6"/>